<keyword evidence="4" id="KW-1185">Reference proteome</keyword>
<dbReference type="PANTHER" id="PTHR35562">
    <property type="entry name" value="DNA ENDONUCLEASE SMRA-RELATED"/>
    <property type="match status" value="1"/>
</dbReference>
<name>A0A193LEZ1_9GAMM</name>
<dbReference type="PANTHER" id="PTHR35562:SF2">
    <property type="entry name" value="DNA ENDONUCLEASE SMRA-RELATED"/>
    <property type="match status" value="1"/>
</dbReference>
<dbReference type="SMART" id="SM00463">
    <property type="entry name" value="SMR"/>
    <property type="match status" value="1"/>
</dbReference>
<dbReference type="Proteomes" id="UP000092695">
    <property type="component" value="Chromosome"/>
</dbReference>
<proteinExistence type="predicted"/>
<dbReference type="PROSITE" id="PS50828">
    <property type="entry name" value="SMR"/>
    <property type="match status" value="1"/>
</dbReference>
<dbReference type="GO" id="GO:0004520">
    <property type="term" value="F:DNA endonuclease activity"/>
    <property type="evidence" value="ECO:0007669"/>
    <property type="project" value="TreeGrafter"/>
</dbReference>
<accession>A0A193LEZ1</accession>
<evidence type="ECO:0000313" key="4">
    <source>
        <dbReference type="Proteomes" id="UP000092695"/>
    </source>
</evidence>
<protein>
    <recommendedName>
        <fullName evidence="2">Smr domain-containing protein</fullName>
    </recommendedName>
</protein>
<evidence type="ECO:0000256" key="1">
    <source>
        <dbReference type="SAM" id="MobiDB-lite"/>
    </source>
</evidence>
<evidence type="ECO:0000313" key="3">
    <source>
        <dbReference type="EMBL" id="ANO51095.1"/>
    </source>
</evidence>
<dbReference type="Pfam" id="PF01713">
    <property type="entry name" value="Smr"/>
    <property type="match status" value="1"/>
</dbReference>
<dbReference type="AlphaFoldDB" id="A0A193LEZ1"/>
<gene>
    <name evidence="3" type="ORF">BA177_07665</name>
</gene>
<dbReference type="SUPFAM" id="SSF160443">
    <property type="entry name" value="SMR domain-like"/>
    <property type="match status" value="1"/>
</dbReference>
<dbReference type="RefSeq" id="WP_068615021.1">
    <property type="nucleotide sequence ID" value="NZ_CP016268.1"/>
</dbReference>
<sequence length="185" mass="20601">MNDDRSDNPPPSDDDETALFRRAVAGTRPLNSSYVPPERKPPPPRARFRRQDEEAVLTESLLCSAEDIEANAGERLQFRRPEVGQRTLRRLARGSYSIQAEIDLHGMTAAYAESALHAFIRDSVQNNLRCVRIVHGKGHGSGLGGPVLKVKVNHWLRRWRDVLAFASARQVDGGTGAVYVLLRHG</sequence>
<organism evidence="3 4">
    <name type="scientific">Woeseia oceani</name>
    <dbReference type="NCBI Taxonomy" id="1548547"/>
    <lineage>
        <taxon>Bacteria</taxon>
        <taxon>Pseudomonadati</taxon>
        <taxon>Pseudomonadota</taxon>
        <taxon>Gammaproteobacteria</taxon>
        <taxon>Woeseiales</taxon>
        <taxon>Woeseiaceae</taxon>
        <taxon>Woeseia</taxon>
    </lineage>
</organism>
<dbReference type="EMBL" id="CP016268">
    <property type="protein sequence ID" value="ANO51095.1"/>
    <property type="molecule type" value="Genomic_DNA"/>
</dbReference>
<reference evidence="3 4" key="1">
    <citation type="submission" date="2016-06" db="EMBL/GenBank/DDBJ databases">
        <title>Complete genome sequence of a deep-branching marine Gamma Proteobacterium Woeseia oceani type strain XK5.</title>
        <authorList>
            <person name="Mu D."/>
            <person name="Du Z."/>
        </authorList>
    </citation>
    <scope>NUCLEOTIDE SEQUENCE [LARGE SCALE GENOMIC DNA]</scope>
    <source>
        <strain evidence="3 4">XK5</strain>
    </source>
</reference>
<dbReference type="Gene3D" id="3.30.1370.110">
    <property type="match status" value="1"/>
</dbReference>
<feature type="region of interest" description="Disordered" evidence="1">
    <location>
        <begin position="25"/>
        <end position="49"/>
    </location>
</feature>
<dbReference type="KEGG" id="woc:BA177_07665"/>
<feature type="domain" description="Smr" evidence="2">
    <location>
        <begin position="102"/>
        <end position="183"/>
    </location>
</feature>
<dbReference type="InterPro" id="IPR036063">
    <property type="entry name" value="Smr_dom_sf"/>
</dbReference>
<dbReference type="STRING" id="1548547.BA177_07665"/>
<dbReference type="OrthoDB" id="9808881at2"/>
<evidence type="ECO:0000259" key="2">
    <source>
        <dbReference type="PROSITE" id="PS50828"/>
    </source>
</evidence>
<dbReference type="InterPro" id="IPR002625">
    <property type="entry name" value="Smr_dom"/>
</dbReference>